<dbReference type="Pfam" id="PF00535">
    <property type="entry name" value="Glycos_transf_2"/>
    <property type="match status" value="2"/>
</dbReference>
<evidence type="ECO:0000313" key="4">
    <source>
        <dbReference type="Proteomes" id="UP000092840"/>
    </source>
</evidence>
<dbReference type="PANTHER" id="PTHR43179">
    <property type="entry name" value="RHAMNOSYLTRANSFERASE WBBL"/>
    <property type="match status" value="1"/>
</dbReference>
<feature type="domain" description="Glycosyltransferase 2-like" evidence="1">
    <location>
        <begin position="299"/>
        <end position="459"/>
    </location>
</feature>
<dbReference type="EMBL" id="FLRA01000023">
    <property type="protein sequence ID" value="SBT18945.1"/>
    <property type="molecule type" value="Genomic_DNA"/>
</dbReference>
<proteinExistence type="predicted"/>
<gene>
    <name evidence="2" type="primary">kfoC_2</name>
    <name evidence="2" type="ORF">MGA5115_03106</name>
    <name evidence="3" type="ORF">MGA5116_02510</name>
</gene>
<dbReference type="SUPFAM" id="SSF53448">
    <property type="entry name" value="Nucleotide-diphospho-sugar transferases"/>
    <property type="match status" value="2"/>
</dbReference>
<keyword evidence="4" id="KW-1185">Reference proteome</keyword>
<dbReference type="InterPro" id="IPR001173">
    <property type="entry name" value="Glyco_trans_2-like"/>
</dbReference>
<dbReference type="OrthoDB" id="9801954at2"/>
<accession>A0A1C3JUZ8</accession>
<dbReference type="Proteomes" id="UP000092871">
    <property type="component" value="Unassembled WGS sequence"/>
</dbReference>
<dbReference type="CDD" id="cd04184">
    <property type="entry name" value="GT2_RfbC_Mx_like"/>
    <property type="match status" value="1"/>
</dbReference>
<dbReference type="CDD" id="cd04186">
    <property type="entry name" value="GT_2_like_c"/>
    <property type="match status" value="1"/>
</dbReference>
<dbReference type="Gene3D" id="3.90.550.10">
    <property type="entry name" value="Spore Coat Polysaccharide Biosynthesis Protein SpsA, Chain A"/>
    <property type="match status" value="2"/>
</dbReference>
<evidence type="ECO:0000313" key="3">
    <source>
        <dbReference type="EMBL" id="SBT21900.1"/>
    </source>
</evidence>
<organism evidence="2 5">
    <name type="scientific">Marinomonas gallaica</name>
    <dbReference type="NCBI Taxonomy" id="1806667"/>
    <lineage>
        <taxon>Bacteria</taxon>
        <taxon>Pseudomonadati</taxon>
        <taxon>Pseudomonadota</taxon>
        <taxon>Gammaproteobacteria</taxon>
        <taxon>Oceanospirillales</taxon>
        <taxon>Oceanospirillaceae</taxon>
        <taxon>Marinomonas</taxon>
    </lineage>
</organism>
<dbReference type="InterPro" id="IPR029044">
    <property type="entry name" value="Nucleotide-diphossugar_trans"/>
</dbReference>
<dbReference type="PANTHER" id="PTHR43179:SF7">
    <property type="entry name" value="RHAMNOSYLTRANSFERASE WBBL"/>
    <property type="match status" value="1"/>
</dbReference>
<evidence type="ECO:0000313" key="5">
    <source>
        <dbReference type="Proteomes" id="UP000092871"/>
    </source>
</evidence>
<protein>
    <submittedName>
        <fullName evidence="2">Chondroitin synthase</fullName>
    </submittedName>
</protein>
<dbReference type="AlphaFoldDB" id="A0A1C3JUZ8"/>
<dbReference type="Proteomes" id="UP000092840">
    <property type="component" value="Unassembled WGS sequence"/>
</dbReference>
<dbReference type="EMBL" id="FLRB01000013">
    <property type="protein sequence ID" value="SBT21900.1"/>
    <property type="molecule type" value="Genomic_DNA"/>
</dbReference>
<name>A0A1C3JUZ8_9GAMM</name>
<evidence type="ECO:0000259" key="1">
    <source>
        <dbReference type="Pfam" id="PF00535"/>
    </source>
</evidence>
<evidence type="ECO:0000313" key="2">
    <source>
        <dbReference type="EMBL" id="SBT18945.1"/>
    </source>
</evidence>
<dbReference type="RefSeq" id="WP_083202996.1">
    <property type="nucleotide sequence ID" value="NZ_FLRA01000023.1"/>
</dbReference>
<feature type="domain" description="Glycosyltransferase 2-like" evidence="1">
    <location>
        <begin position="557"/>
        <end position="733"/>
    </location>
</feature>
<sequence length="826" mass="94351">MNSKLKSTCDSETVPAQADPLKYSFQDLSLGIFQGWCDKATHARLIVEGRILADDLKVNALYKGQTEVEDSACAFRYTLDASTLKSYWFKKSVLSGEVVFFNEQTQIVAHTINIDSRKLLNSVKNYNQVPLTDIGQVILESQLWDEAYYLQQVPAHEILHESKVIDYIIKSVYTGRSPCEQFNSQYYAAKNPDVIQSNVNPFYHYLMCGEKEGRRPSAYFNPKLYLDYNPDLSNWDLSLLAHLVLTGLNEGRVHNEFIKIQQADAAIDPYLAWRLNNEPIPYSEVVENLQGFKNNPIISIVVPVYNPPIEFLIRCIESVKSQSYPHWELCLADDKSPNAEVRKILKKYAKLDRRIKVKNRRSNGHISAASNSALELVTGEWVALLDHDDELHEHALYHVVNVLNEQPKTQFIYSDEDKITEDNQRFEPHFKSDWNLDLLYSQNYISHLGVYRADIVKQIGGFREGVEGSQDYDLLLRYSREIDHSHIVHIPKVLYHWRVIDGSTAMAADGKTYTTDAGIKALEDHFKELGQSVSVEQGKHANIYKVNWDITDEPLVSLIIPTYNGQDITKQAIDSILGKTIYQNYEIILVDNNSDDPEALAYFDEIGAHPKVTLLKYPFPFNYSAINNFAVSHAKGSIVGLINNDIEVINPEWLTEMVSHANRDDIGCVGAMLYYSNDTIQHAGVILGIGGVAGHSHKYFERNVNGYFSRLKVVQNLSAVTAACLLVRKEIFESVNGLNETDLKIAFNDVDFCLKVQKAGYRNLWTPYAELYHYESISRGAEDNPEKVARFNKEVDYMINNWDETLKKDLYYNENLTIEKEDFSYV</sequence>
<dbReference type="GO" id="GO:0016757">
    <property type="term" value="F:glycosyltransferase activity"/>
    <property type="evidence" value="ECO:0007669"/>
    <property type="project" value="UniProtKB-KW"/>
</dbReference>
<reference evidence="3 4" key="1">
    <citation type="submission" date="2016-06" db="EMBL/GenBank/DDBJ databases">
        <authorList>
            <person name="Rodrigo-Torres L."/>
            <person name="Arahal D.R."/>
        </authorList>
    </citation>
    <scope>NUCLEOTIDE SEQUENCE [LARGE SCALE GENOMIC DNA]</scope>
    <source>
        <strain evidence="3 4">CECT 5116</strain>
    </source>
</reference>
<reference evidence="2 5" key="2">
    <citation type="submission" date="2016-06" db="EMBL/GenBank/DDBJ databases">
        <authorList>
            <person name="Kjaerup R.B."/>
            <person name="Dalgaard T.S."/>
            <person name="Juul-Madsen H.R."/>
        </authorList>
    </citation>
    <scope>NUCLEOTIDE SEQUENCE [LARGE SCALE GENOMIC DNA]</scope>
    <source>
        <strain evidence="2 5">CECT 5115</strain>
    </source>
</reference>